<dbReference type="Gene3D" id="3.40.395.10">
    <property type="entry name" value="Adenoviral Proteinase, Chain A"/>
    <property type="match status" value="1"/>
</dbReference>
<comment type="similarity">
    <text evidence="1">Belongs to the peptidase C48 family.</text>
</comment>
<dbReference type="InParanoid" id="A0A804U6V3"/>
<protein>
    <recommendedName>
        <fullName evidence="5">Ubiquitin-like protease family profile domain-containing protein</fullName>
    </recommendedName>
</protein>
<evidence type="ECO:0000313" key="6">
    <source>
        <dbReference type="EnsemblPlants" id="Zm00001eb223790_P001"/>
    </source>
</evidence>
<evidence type="ECO:0000256" key="4">
    <source>
        <dbReference type="ARBA" id="ARBA00022807"/>
    </source>
</evidence>
<evidence type="ECO:0000256" key="1">
    <source>
        <dbReference type="ARBA" id="ARBA00005234"/>
    </source>
</evidence>
<evidence type="ECO:0000313" key="7">
    <source>
        <dbReference type="Proteomes" id="UP000007305"/>
    </source>
</evidence>
<keyword evidence="7" id="KW-1185">Reference proteome</keyword>
<keyword evidence="2" id="KW-0645">Protease</keyword>
<reference evidence="6" key="3">
    <citation type="submission" date="2021-05" db="UniProtKB">
        <authorList>
            <consortium name="EnsemblPlants"/>
        </authorList>
    </citation>
    <scope>IDENTIFICATION</scope>
    <source>
        <strain evidence="6">cv. B73</strain>
    </source>
</reference>
<evidence type="ECO:0000259" key="5">
    <source>
        <dbReference type="Pfam" id="PF02902"/>
    </source>
</evidence>
<reference evidence="7" key="1">
    <citation type="journal article" date="2009" name="Science">
        <title>The B73 maize genome: complexity, diversity, and dynamics.</title>
        <authorList>
            <person name="Schnable P.S."/>
            <person name="Ware D."/>
            <person name="Fulton R.S."/>
            <person name="Stein J.C."/>
            <person name="Wei F."/>
            <person name="Pasternak S."/>
            <person name="Liang C."/>
            <person name="Zhang J."/>
            <person name="Fulton L."/>
            <person name="Graves T.A."/>
            <person name="Minx P."/>
            <person name="Reily A.D."/>
            <person name="Courtney L."/>
            <person name="Kruchowski S.S."/>
            <person name="Tomlinson C."/>
            <person name="Strong C."/>
            <person name="Delehaunty K."/>
            <person name="Fronick C."/>
            <person name="Courtney B."/>
            <person name="Rock S.M."/>
            <person name="Belter E."/>
            <person name="Du F."/>
            <person name="Kim K."/>
            <person name="Abbott R.M."/>
            <person name="Cotton M."/>
            <person name="Levy A."/>
            <person name="Marchetto P."/>
            <person name="Ochoa K."/>
            <person name="Jackson S.M."/>
            <person name="Gillam B."/>
            <person name="Chen W."/>
            <person name="Yan L."/>
            <person name="Higginbotham J."/>
            <person name="Cardenas M."/>
            <person name="Waligorski J."/>
            <person name="Applebaum E."/>
            <person name="Phelps L."/>
            <person name="Falcone J."/>
            <person name="Kanchi K."/>
            <person name="Thane T."/>
            <person name="Scimone A."/>
            <person name="Thane N."/>
            <person name="Henke J."/>
            <person name="Wang T."/>
            <person name="Ruppert J."/>
            <person name="Shah N."/>
            <person name="Rotter K."/>
            <person name="Hodges J."/>
            <person name="Ingenthron E."/>
            <person name="Cordes M."/>
            <person name="Kohlberg S."/>
            <person name="Sgro J."/>
            <person name="Delgado B."/>
            <person name="Mead K."/>
            <person name="Chinwalla A."/>
            <person name="Leonard S."/>
            <person name="Crouse K."/>
            <person name="Collura K."/>
            <person name="Kudrna D."/>
            <person name="Currie J."/>
            <person name="He R."/>
            <person name="Angelova A."/>
            <person name="Rajasekar S."/>
            <person name="Mueller T."/>
            <person name="Lomeli R."/>
            <person name="Scara G."/>
            <person name="Ko A."/>
            <person name="Delaney K."/>
            <person name="Wissotski M."/>
            <person name="Lopez G."/>
            <person name="Campos D."/>
            <person name="Braidotti M."/>
            <person name="Ashley E."/>
            <person name="Golser W."/>
            <person name="Kim H."/>
            <person name="Lee S."/>
            <person name="Lin J."/>
            <person name="Dujmic Z."/>
            <person name="Kim W."/>
            <person name="Talag J."/>
            <person name="Zuccolo A."/>
            <person name="Fan C."/>
            <person name="Sebastian A."/>
            <person name="Kramer M."/>
            <person name="Spiegel L."/>
            <person name="Nascimento L."/>
            <person name="Zutavern T."/>
            <person name="Miller B."/>
            <person name="Ambroise C."/>
            <person name="Muller S."/>
            <person name="Spooner W."/>
            <person name="Narechania A."/>
            <person name="Ren L."/>
            <person name="Wei S."/>
            <person name="Kumari S."/>
            <person name="Faga B."/>
            <person name="Levy M.J."/>
            <person name="McMahan L."/>
            <person name="Van Buren P."/>
            <person name="Vaughn M.W."/>
            <person name="Ying K."/>
            <person name="Yeh C.-T."/>
            <person name="Emrich S.J."/>
            <person name="Jia Y."/>
            <person name="Kalyanaraman A."/>
            <person name="Hsia A.-P."/>
            <person name="Barbazuk W.B."/>
            <person name="Baucom R.S."/>
            <person name="Brutnell T.P."/>
            <person name="Carpita N.C."/>
            <person name="Chaparro C."/>
            <person name="Chia J.-M."/>
            <person name="Deragon J.-M."/>
            <person name="Estill J.C."/>
            <person name="Fu Y."/>
            <person name="Jeddeloh J.A."/>
            <person name="Han Y."/>
            <person name="Lee H."/>
            <person name="Li P."/>
            <person name="Lisch D.R."/>
            <person name="Liu S."/>
            <person name="Liu Z."/>
            <person name="Nagel D.H."/>
            <person name="McCann M.C."/>
            <person name="SanMiguel P."/>
            <person name="Myers A.M."/>
            <person name="Nettleton D."/>
            <person name="Nguyen J."/>
            <person name="Penning B.W."/>
            <person name="Ponnala L."/>
            <person name="Schneider K.L."/>
            <person name="Schwartz D.C."/>
            <person name="Sharma A."/>
            <person name="Soderlund C."/>
            <person name="Springer N.M."/>
            <person name="Sun Q."/>
            <person name="Wang H."/>
            <person name="Waterman M."/>
            <person name="Westerman R."/>
            <person name="Wolfgruber T.K."/>
            <person name="Yang L."/>
            <person name="Yu Y."/>
            <person name="Zhang L."/>
            <person name="Zhou S."/>
            <person name="Zhu Q."/>
            <person name="Bennetzen J.L."/>
            <person name="Dawe R.K."/>
            <person name="Jiang J."/>
            <person name="Jiang N."/>
            <person name="Presting G.G."/>
            <person name="Wessler S.R."/>
            <person name="Aluru S."/>
            <person name="Martienssen R.A."/>
            <person name="Clifton S.W."/>
            <person name="McCombie W.R."/>
            <person name="Wing R.A."/>
            <person name="Wilson R.K."/>
        </authorList>
    </citation>
    <scope>NUCLEOTIDE SEQUENCE [LARGE SCALE GENOMIC DNA]</scope>
    <source>
        <strain evidence="7">cv. B73</strain>
    </source>
</reference>
<dbReference type="GO" id="GO:0006508">
    <property type="term" value="P:proteolysis"/>
    <property type="evidence" value="ECO:0007669"/>
    <property type="project" value="UniProtKB-KW"/>
</dbReference>
<dbReference type="GO" id="GO:0008234">
    <property type="term" value="F:cysteine-type peptidase activity"/>
    <property type="evidence" value="ECO:0007669"/>
    <property type="project" value="UniProtKB-KW"/>
</dbReference>
<keyword evidence="4" id="KW-0788">Thiol protease</keyword>
<dbReference type="PANTHER" id="PTHR12606:SF155">
    <property type="entry name" value="OS04G0316900 PROTEIN"/>
    <property type="match status" value="1"/>
</dbReference>
<accession>A0A804U6V3</accession>
<dbReference type="AlphaFoldDB" id="A0A804U6V3"/>
<sequence length="251" mass="28489">MPPPSSPRLAIRRWKGRHSVTAPASLSVDGKGAIPRQPPPTSLPLCDPSMEGRGCPRSRPHPTILAPRSLSVDGKGAIPGCPRGNPRHPRSHSALRRWKGVFIPINIRETHWYLAVIHAINMEIQVLDSLGTSQDRKDLTDSIKGLQRQIDMISQRKELKDHRWPDLQVASWPLREIDIGYAKQTDRFNTSYLVLQAMAMWGNDRRMKFVGDAKIVRRNFVIDLLSYEDNSCRYVIPANIQQRLIDIAKKD</sequence>
<dbReference type="Pfam" id="PF02902">
    <property type="entry name" value="Peptidase_C48"/>
    <property type="match status" value="1"/>
</dbReference>
<dbReference type="InterPro" id="IPR003653">
    <property type="entry name" value="Peptidase_C48_C"/>
</dbReference>
<dbReference type="Gramene" id="Zm00001eb223790_T001">
    <property type="protein sequence ID" value="Zm00001eb223790_P001"/>
    <property type="gene ID" value="Zm00001eb223790"/>
</dbReference>
<dbReference type="InterPro" id="IPR038765">
    <property type="entry name" value="Papain-like_cys_pep_sf"/>
</dbReference>
<evidence type="ECO:0000256" key="2">
    <source>
        <dbReference type="ARBA" id="ARBA00022670"/>
    </source>
</evidence>
<name>A0A804U6V3_MAIZE</name>
<dbReference type="PANTHER" id="PTHR12606">
    <property type="entry name" value="SENTRIN/SUMO-SPECIFIC PROTEASE"/>
    <property type="match status" value="1"/>
</dbReference>
<evidence type="ECO:0000256" key="3">
    <source>
        <dbReference type="ARBA" id="ARBA00022801"/>
    </source>
</evidence>
<organism evidence="6 7">
    <name type="scientific">Zea mays</name>
    <name type="common">Maize</name>
    <dbReference type="NCBI Taxonomy" id="4577"/>
    <lineage>
        <taxon>Eukaryota</taxon>
        <taxon>Viridiplantae</taxon>
        <taxon>Streptophyta</taxon>
        <taxon>Embryophyta</taxon>
        <taxon>Tracheophyta</taxon>
        <taxon>Spermatophyta</taxon>
        <taxon>Magnoliopsida</taxon>
        <taxon>Liliopsida</taxon>
        <taxon>Poales</taxon>
        <taxon>Poaceae</taxon>
        <taxon>PACMAD clade</taxon>
        <taxon>Panicoideae</taxon>
        <taxon>Andropogonodae</taxon>
        <taxon>Andropogoneae</taxon>
        <taxon>Tripsacinae</taxon>
        <taxon>Zea</taxon>
    </lineage>
</organism>
<dbReference type="SUPFAM" id="SSF54001">
    <property type="entry name" value="Cysteine proteinases"/>
    <property type="match status" value="1"/>
</dbReference>
<feature type="domain" description="Ubiquitin-like protease family profile" evidence="5">
    <location>
        <begin position="94"/>
        <end position="162"/>
    </location>
</feature>
<dbReference type="Proteomes" id="UP000007305">
    <property type="component" value="Chromosome 5"/>
</dbReference>
<keyword evidence="3" id="KW-0378">Hydrolase</keyword>
<proteinExistence type="inferred from homology"/>
<dbReference type="EnsemblPlants" id="Zm00001eb223790_T001">
    <property type="protein sequence ID" value="Zm00001eb223790_P001"/>
    <property type="gene ID" value="Zm00001eb223790"/>
</dbReference>
<reference evidence="6" key="2">
    <citation type="submission" date="2019-07" db="EMBL/GenBank/DDBJ databases">
        <authorList>
            <person name="Seetharam A."/>
            <person name="Woodhouse M."/>
            <person name="Cannon E."/>
        </authorList>
    </citation>
    <scope>NUCLEOTIDE SEQUENCE [LARGE SCALE GENOMIC DNA]</scope>
    <source>
        <strain evidence="6">cv. B73</strain>
    </source>
</reference>